<name>A0ABN0CNG4_9BACE</name>
<dbReference type="Proteomes" id="UP000010321">
    <property type="component" value="Unassembled WGS sequence"/>
</dbReference>
<reference evidence="1 2" key="1">
    <citation type="submission" date="2011-02" db="EMBL/GenBank/DDBJ databases">
        <authorList>
            <person name="Weinstock G."/>
            <person name="Sodergren E."/>
            <person name="Clifton S."/>
            <person name="Fulton L."/>
            <person name="Fulton B."/>
            <person name="Courtney L."/>
            <person name="Fronick C."/>
            <person name="Harrison M."/>
            <person name="Strong C."/>
            <person name="Farmer C."/>
            <person name="Delahaunty K."/>
            <person name="Markovic C."/>
            <person name="Hall O."/>
            <person name="Minx P."/>
            <person name="Tomlinson C."/>
            <person name="Mitreva M."/>
            <person name="Hou S."/>
            <person name="Chen J."/>
            <person name="Wollam A."/>
            <person name="Pepin K.H."/>
            <person name="Johnson M."/>
            <person name="Bhonagiri V."/>
            <person name="Zhang X."/>
            <person name="Suruliraj S."/>
            <person name="Warren W."/>
            <person name="Chinwalla A."/>
            <person name="Mardis E.R."/>
            <person name="Wilson R.K."/>
        </authorList>
    </citation>
    <scope>NUCLEOTIDE SEQUENCE [LARGE SCALE GENOMIC DNA]</scope>
    <source>
        <strain evidence="1 2">YIT 12056</strain>
    </source>
</reference>
<evidence type="ECO:0000313" key="2">
    <source>
        <dbReference type="Proteomes" id="UP000010321"/>
    </source>
</evidence>
<dbReference type="EMBL" id="AFBM01000022">
    <property type="protein sequence ID" value="EGF51491.1"/>
    <property type="molecule type" value="Genomic_DNA"/>
</dbReference>
<proteinExistence type="predicted"/>
<accession>A0ABN0CNG4</accession>
<protein>
    <submittedName>
        <fullName evidence="1">Uncharacterized protein</fullName>
    </submittedName>
</protein>
<keyword evidence="2" id="KW-1185">Reference proteome</keyword>
<comment type="caution">
    <text evidence="1">The sequence shown here is derived from an EMBL/GenBank/DDBJ whole genome shotgun (WGS) entry which is preliminary data.</text>
</comment>
<sequence>MLLQFVSYLLLSVNNLRQKYRYGVTSVLRDFEEPVTIILQLSCKSDMPVPRLYVLLLFDYISGLFTGNQ</sequence>
<organism evidence="1 2">
    <name type="scientific">Bacteroides clarus YIT 12056</name>
    <dbReference type="NCBI Taxonomy" id="762984"/>
    <lineage>
        <taxon>Bacteria</taxon>
        <taxon>Pseudomonadati</taxon>
        <taxon>Bacteroidota</taxon>
        <taxon>Bacteroidia</taxon>
        <taxon>Bacteroidales</taxon>
        <taxon>Bacteroidaceae</taxon>
        <taxon>Bacteroides</taxon>
    </lineage>
</organism>
<evidence type="ECO:0000313" key="1">
    <source>
        <dbReference type="EMBL" id="EGF51491.1"/>
    </source>
</evidence>
<gene>
    <name evidence="1" type="ORF">HMPREF9445_01983</name>
</gene>